<feature type="domain" description="TTI1 C-terminal TPR" evidence="2">
    <location>
        <begin position="711"/>
        <end position="970"/>
    </location>
</feature>
<accession>A0A8X7CAS5</accession>
<reference evidence="3" key="1">
    <citation type="submission" date="2020-08" db="EMBL/GenBank/DDBJ databases">
        <title>Multicomponent nature underlies the extraordinary mechanical properties of spider dragline silk.</title>
        <authorList>
            <person name="Kono N."/>
            <person name="Nakamura H."/>
            <person name="Mori M."/>
            <person name="Yoshida Y."/>
            <person name="Ohtoshi R."/>
            <person name="Malay A.D."/>
            <person name="Moran D.A.P."/>
            <person name="Tomita M."/>
            <person name="Numata K."/>
            <person name="Arakawa K."/>
        </authorList>
    </citation>
    <scope>NUCLEOTIDE SEQUENCE</scope>
</reference>
<sequence length="1009" mass="114517">MDVNISFAFASLKPVCYRIAEDCSIEDILELERIIKQLDDDCIRALRMYVLFPLKLLLCRKEKEAVIIKAIDVISYLFEKGPIGTFPVFSDFFLRLFEFLLNRDDIHLVINASEEFKISVCKCAISLVKNSDEEVINDLYQYSFRLDLAQAVFSLTNLLKNEKSKMLRKTILQTIGVLTLNSKYISIKSKVVKQSASTILAELLPGLSSVLMSVICGDIKQGEAVVRISLNILAELIVLVVGDGCTIDSGKNKSTKTEDDGVIKNETWFKETSAKLEIVVGNSTTVVSHDNWKVRLEFLMFAKSILFYCSKYLENCVSILLPSIFALSVDPYSNIASSAQNLISKYAHHIQSSKSMSLCPIITEDIYSSTLKLIGSKLLSSDDQKLVILRSIHGYVQILGDSIDGLLLSSNHLEKLVMSLANLLEFDISMVSVVEEISTHTHTTQWDLSGNSNAWPQKRFLYFKKEEILMTICNICHCLGQSKYKQLLIDFLIEKLHSFELFLLQFIFLIGNIVEGFTKSSDIITAQTDLIEEILEELLSPALWDLSPEDKEIGTVKIFQSESNTPNRVMYSNSKLCQICLILESIAKCAKVLGIEFRSFLTKVLFNIMEAAGSSNYILAQSGRLCLCSISQSCGYDSILELIRENADYIINNIGINLHHFLYRPEIIVVLRFVIEESDAAVLPLLLTDSINQILCILDLNQDKAYPLLIVLKSVALSIKKWFPSKKKTIPSSVVSSEDLKVYFLKKKTSKEHLENFVYLDETKIANETEKAEDFTFDDMKKDAPLHIKMISNILKHCYHLQSSRNIYIQVISLEIMEICIIALGDFELELHSLVHELWNPFTHRFSEDKIVMLQAFKVLLVIADECRDSVRLRSLKDIVPKLTLLLKTSYSSSLLKNNFRSYQWTNSCKLQLCVLSNIGDLFCKLDVKDIALLAEVCVPYLQNEQPKVFQAAAFQTLEALATIHADAIWWYINQAYSCQPVLEPPHKSLYPIHFPHAKSTNFEFKLNF</sequence>
<dbReference type="GO" id="GO:0005737">
    <property type="term" value="C:cytoplasm"/>
    <property type="evidence" value="ECO:0007669"/>
    <property type="project" value="TreeGrafter"/>
</dbReference>
<proteinExistence type="predicted"/>
<dbReference type="Pfam" id="PF24176">
    <property type="entry name" value="TPR_TTI1_2nd"/>
    <property type="match status" value="1"/>
</dbReference>
<dbReference type="InterPro" id="IPR057566">
    <property type="entry name" value="TPR_TTI1_N"/>
</dbReference>
<name>A0A8X7CAS5_9ARAC</name>
<dbReference type="Gene3D" id="1.25.10.10">
    <property type="entry name" value="Leucine-rich Repeat Variant"/>
    <property type="match status" value="2"/>
</dbReference>
<dbReference type="InterPro" id="IPR052587">
    <property type="entry name" value="TELO2-interacting_protein_1"/>
</dbReference>
<dbReference type="InterPro" id="IPR011989">
    <property type="entry name" value="ARM-like"/>
</dbReference>
<evidence type="ECO:0000259" key="1">
    <source>
        <dbReference type="Pfam" id="PF24173"/>
    </source>
</evidence>
<comment type="caution">
    <text evidence="3">The sequence shown here is derived from an EMBL/GenBank/DDBJ whole genome shotgun (WGS) entry which is preliminary data.</text>
</comment>
<dbReference type="SUPFAM" id="SSF48371">
    <property type="entry name" value="ARM repeat"/>
    <property type="match status" value="1"/>
</dbReference>
<evidence type="ECO:0000313" key="3">
    <source>
        <dbReference type="EMBL" id="GFY62508.1"/>
    </source>
</evidence>
<organism evidence="3 4">
    <name type="scientific">Trichonephila inaurata madagascariensis</name>
    <dbReference type="NCBI Taxonomy" id="2747483"/>
    <lineage>
        <taxon>Eukaryota</taxon>
        <taxon>Metazoa</taxon>
        <taxon>Ecdysozoa</taxon>
        <taxon>Arthropoda</taxon>
        <taxon>Chelicerata</taxon>
        <taxon>Arachnida</taxon>
        <taxon>Araneae</taxon>
        <taxon>Araneomorphae</taxon>
        <taxon>Entelegynae</taxon>
        <taxon>Araneoidea</taxon>
        <taxon>Nephilidae</taxon>
        <taxon>Trichonephila</taxon>
        <taxon>Trichonephila inaurata</taxon>
    </lineage>
</organism>
<dbReference type="Pfam" id="PF21547">
    <property type="entry name" value="TTI1"/>
    <property type="match status" value="1"/>
</dbReference>
<dbReference type="InterPro" id="IPR049362">
    <property type="entry name" value="TTI1_rpt"/>
</dbReference>
<dbReference type="OrthoDB" id="49511at2759"/>
<dbReference type="PANTHER" id="PTHR18460">
    <property type="entry name" value="TEL2 INTERACTING PROTEIN 1 TTI1 FAMILY MEMBER"/>
    <property type="match status" value="1"/>
</dbReference>
<keyword evidence="4" id="KW-1185">Reference proteome</keyword>
<protein>
    <submittedName>
        <fullName evidence="3">TELO2-interacting protein 1</fullName>
    </submittedName>
</protein>
<dbReference type="Proteomes" id="UP000886998">
    <property type="component" value="Unassembled WGS sequence"/>
</dbReference>
<dbReference type="Pfam" id="PF24181">
    <property type="entry name" value="TPR_TTI1_C"/>
    <property type="match status" value="1"/>
</dbReference>
<dbReference type="PANTHER" id="PTHR18460:SF3">
    <property type="entry name" value="TELO2-INTERACTING PROTEIN 1 HOMOLOG"/>
    <property type="match status" value="1"/>
</dbReference>
<dbReference type="AlphaFoldDB" id="A0A8X7CAS5"/>
<gene>
    <name evidence="3" type="primary">TTI1_2</name>
    <name evidence="3" type="ORF">TNIN_270591</name>
</gene>
<feature type="domain" description="TTI1 N-terminal TPR" evidence="1">
    <location>
        <begin position="9"/>
        <end position="330"/>
    </location>
</feature>
<dbReference type="InterPro" id="IPR057567">
    <property type="entry name" value="TPR_TTI1_C"/>
</dbReference>
<dbReference type="InterPro" id="IPR016024">
    <property type="entry name" value="ARM-type_fold"/>
</dbReference>
<dbReference type="EMBL" id="BMAV01014240">
    <property type="protein sequence ID" value="GFY62508.1"/>
    <property type="molecule type" value="Genomic_DNA"/>
</dbReference>
<dbReference type="Pfam" id="PF24173">
    <property type="entry name" value="TPR_TTI1_N"/>
    <property type="match status" value="1"/>
</dbReference>
<evidence type="ECO:0000313" key="4">
    <source>
        <dbReference type="Proteomes" id="UP000886998"/>
    </source>
</evidence>
<evidence type="ECO:0000259" key="2">
    <source>
        <dbReference type="Pfam" id="PF24181"/>
    </source>
</evidence>